<dbReference type="GO" id="GO:0052621">
    <property type="term" value="F:diguanylate cyclase activity"/>
    <property type="evidence" value="ECO:0007669"/>
    <property type="project" value="TreeGrafter"/>
</dbReference>
<dbReference type="InterPro" id="IPR043128">
    <property type="entry name" value="Rev_trsase/Diguanyl_cyclase"/>
</dbReference>
<dbReference type="Proteomes" id="UP000192434">
    <property type="component" value="Unassembled WGS sequence"/>
</dbReference>
<dbReference type="InterPro" id="IPR050469">
    <property type="entry name" value="Diguanylate_Cyclase"/>
</dbReference>
<protein>
    <submittedName>
        <fullName evidence="3">GGDEF domain-containing protein</fullName>
    </submittedName>
</protein>
<reference evidence="3 4" key="1">
    <citation type="submission" date="2016-12" db="EMBL/GenBank/DDBJ databases">
        <title>The new phylogeny of genus Mycobacterium.</title>
        <authorList>
            <person name="Tortoli E."/>
            <person name="Trovato A."/>
            <person name="Cirillo D.M."/>
        </authorList>
    </citation>
    <scope>NUCLEOTIDE SEQUENCE [LARGE SCALE GENOMIC DNA]</scope>
    <source>
        <strain evidence="3 4">CCUG 66554</strain>
    </source>
</reference>
<dbReference type="InterPro" id="IPR029787">
    <property type="entry name" value="Nucleotide_cyclase"/>
</dbReference>
<dbReference type="EMBL" id="MVII01000007">
    <property type="protein sequence ID" value="ORB59397.1"/>
    <property type="molecule type" value="Genomic_DNA"/>
</dbReference>
<dbReference type="Pfam" id="PF00990">
    <property type="entry name" value="GGDEF"/>
    <property type="match status" value="1"/>
</dbReference>
<dbReference type="PANTHER" id="PTHR45138:SF9">
    <property type="entry name" value="DIGUANYLATE CYCLASE DGCM-RELATED"/>
    <property type="match status" value="1"/>
</dbReference>
<accession>A0A1X0JAY5</accession>
<organism evidence="3 4">
    <name type="scientific">Mycobacteroides saopaulense</name>
    <dbReference type="NCBI Taxonomy" id="1578165"/>
    <lineage>
        <taxon>Bacteria</taxon>
        <taxon>Bacillati</taxon>
        <taxon>Actinomycetota</taxon>
        <taxon>Actinomycetes</taxon>
        <taxon>Mycobacteriales</taxon>
        <taxon>Mycobacteriaceae</taxon>
        <taxon>Mycobacteroides</taxon>
    </lineage>
</organism>
<feature type="domain" description="GGDEF" evidence="2">
    <location>
        <begin position="229"/>
        <end position="354"/>
    </location>
</feature>
<evidence type="ECO:0000259" key="2">
    <source>
        <dbReference type="PROSITE" id="PS50887"/>
    </source>
</evidence>
<dbReference type="OrthoDB" id="23692at2"/>
<dbReference type="PROSITE" id="PS50887">
    <property type="entry name" value="GGDEF"/>
    <property type="match status" value="1"/>
</dbReference>
<feature type="transmembrane region" description="Helical" evidence="1">
    <location>
        <begin position="135"/>
        <end position="153"/>
    </location>
</feature>
<evidence type="ECO:0000256" key="1">
    <source>
        <dbReference type="SAM" id="Phobius"/>
    </source>
</evidence>
<keyword evidence="1" id="KW-1133">Transmembrane helix</keyword>
<comment type="caution">
    <text evidence="3">The sequence shown here is derived from an EMBL/GenBank/DDBJ whole genome shotgun (WGS) entry which is preliminary data.</text>
</comment>
<feature type="transmembrane region" description="Helical" evidence="1">
    <location>
        <begin position="61"/>
        <end position="80"/>
    </location>
</feature>
<dbReference type="NCBIfam" id="TIGR00254">
    <property type="entry name" value="GGDEF"/>
    <property type="match status" value="1"/>
</dbReference>
<dbReference type="SMART" id="SM00267">
    <property type="entry name" value="GGDEF"/>
    <property type="match status" value="1"/>
</dbReference>
<dbReference type="CDD" id="cd01949">
    <property type="entry name" value="GGDEF"/>
    <property type="match status" value="1"/>
</dbReference>
<dbReference type="PANTHER" id="PTHR45138">
    <property type="entry name" value="REGULATORY COMPONENTS OF SENSORY TRANSDUCTION SYSTEM"/>
    <property type="match status" value="1"/>
</dbReference>
<dbReference type="STRING" id="1578165.BKG68_11150"/>
<sequence>MRNRQRLEPGFQYDVVTNGLRDTGQLGRLRTAIGVMCMLVVALAVISNFNALGPQGFWPRLVVNIAAASAVIVGLCWFFLPWPSRRVMVCFVVWADLTVAIGTAMFSDPMARLFATVYLGLIGLIPAFFLGRRGLVAHCGFALVNLSVLIALNVESGVSTWFNQIMYVLPILTSVMIVPVLLQAVIESTTYSILGSAVAANRDPLTGLLNRRGVNATKEVLHRKRLDAVEVVVVLLDLDGLKELNDARGHDAGDATLIEVADMLMASTRVGEIAARIGGDEFLVVAFPGRRESVHDTIRRVSTPRPGVDSWSVSVGAAWQSTADGGFDFDQLLRRADEALYQAKSSRGLSQQKR</sequence>
<dbReference type="Gene3D" id="3.30.70.270">
    <property type="match status" value="1"/>
</dbReference>
<proteinExistence type="predicted"/>
<dbReference type="AlphaFoldDB" id="A0A1X0JAY5"/>
<keyword evidence="1" id="KW-0472">Membrane</keyword>
<feature type="transmembrane region" description="Helical" evidence="1">
    <location>
        <begin position="31"/>
        <end position="49"/>
    </location>
</feature>
<feature type="transmembrane region" description="Helical" evidence="1">
    <location>
        <begin position="165"/>
        <end position="186"/>
    </location>
</feature>
<evidence type="ECO:0000313" key="3">
    <source>
        <dbReference type="EMBL" id="ORB59397.1"/>
    </source>
</evidence>
<keyword evidence="1" id="KW-0812">Transmembrane</keyword>
<dbReference type="RefSeq" id="WP_083014016.1">
    <property type="nucleotide sequence ID" value="NZ_MVII01000007.1"/>
</dbReference>
<evidence type="ECO:0000313" key="4">
    <source>
        <dbReference type="Proteomes" id="UP000192434"/>
    </source>
</evidence>
<dbReference type="InterPro" id="IPR000160">
    <property type="entry name" value="GGDEF_dom"/>
</dbReference>
<name>A0A1X0JAY5_9MYCO</name>
<feature type="transmembrane region" description="Helical" evidence="1">
    <location>
        <begin position="113"/>
        <end position="130"/>
    </location>
</feature>
<dbReference type="SUPFAM" id="SSF55073">
    <property type="entry name" value="Nucleotide cyclase"/>
    <property type="match status" value="1"/>
</dbReference>
<gene>
    <name evidence="3" type="ORF">BST43_06850</name>
</gene>
<feature type="transmembrane region" description="Helical" evidence="1">
    <location>
        <begin position="87"/>
        <end position="107"/>
    </location>
</feature>